<feature type="region of interest" description="Disordered" evidence="1">
    <location>
        <begin position="125"/>
        <end position="170"/>
    </location>
</feature>
<evidence type="ECO:0000313" key="3">
    <source>
        <dbReference type="EMBL" id="PKI35005.1"/>
    </source>
</evidence>
<dbReference type="Proteomes" id="UP000233551">
    <property type="component" value="Unassembled WGS sequence"/>
</dbReference>
<dbReference type="Proteomes" id="UP000197138">
    <property type="component" value="Unassembled WGS sequence"/>
</dbReference>
<protein>
    <submittedName>
        <fullName evidence="2">Uncharacterized protein</fullName>
    </submittedName>
</protein>
<accession>A0A218X7R0</accession>
<dbReference type="PANTHER" id="PTHR34046:SF7">
    <property type="entry name" value="DUF740 FAMILY PROTEIN"/>
    <property type="match status" value="1"/>
</dbReference>
<feature type="compositionally biased region" description="Basic and acidic residues" evidence="1">
    <location>
        <begin position="1"/>
        <end position="20"/>
    </location>
</feature>
<organism evidence="2 4">
    <name type="scientific">Punica granatum</name>
    <name type="common">Pomegranate</name>
    <dbReference type="NCBI Taxonomy" id="22663"/>
    <lineage>
        <taxon>Eukaryota</taxon>
        <taxon>Viridiplantae</taxon>
        <taxon>Streptophyta</taxon>
        <taxon>Embryophyta</taxon>
        <taxon>Tracheophyta</taxon>
        <taxon>Spermatophyta</taxon>
        <taxon>Magnoliopsida</taxon>
        <taxon>eudicotyledons</taxon>
        <taxon>Gunneridae</taxon>
        <taxon>Pentapetalae</taxon>
        <taxon>rosids</taxon>
        <taxon>malvids</taxon>
        <taxon>Myrtales</taxon>
        <taxon>Lythraceae</taxon>
        <taxon>Punica</taxon>
    </lineage>
</organism>
<feature type="region of interest" description="Disordered" evidence="1">
    <location>
        <begin position="1"/>
        <end position="30"/>
    </location>
</feature>
<dbReference type="Pfam" id="PF05340">
    <property type="entry name" value="DUF740"/>
    <property type="match status" value="1"/>
</dbReference>
<reference evidence="3 5" key="3">
    <citation type="submission" date="2017-11" db="EMBL/GenBank/DDBJ databases">
        <title>De-novo sequencing of pomegranate (Punica granatum L.) genome.</title>
        <authorList>
            <person name="Akparov Z."/>
            <person name="Amiraslanov A."/>
            <person name="Hajiyeva S."/>
            <person name="Abbasov M."/>
            <person name="Kaur K."/>
            <person name="Hamwieh A."/>
            <person name="Solovyev V."/>
            <person name="Salamov A."/>
            <person name="Braich B."/>
            <person name="Kosarev P."/>
            <person name="Mahmoud A."/>
            <person name="Hajiyev E."/>
            <person name="Babayeva S."/>
            <person name="Izzatullayeva V."/>
            <person name="Mammadov A."/>
            <person name="Mammadov A."/>
            <person name="Sharifova S."/>
            <person name="Ojaghi J."/>
            <person name="Eynullazada K."/>
            <person name="Bayramov B."/>
            <person name="Abdulazimova A."/>
            <person name="Shahmuradov I."/>
        </authorList>
    </citation>
    <scope>NUCLEOTIDE SEQUENCE [LARGE SCALE GENOMIC DNA]</scope>
    <source>
        <strain evidence="3">AG2017</strain>
        <strain evidence="5">cv. AG2017</strain>
        <tissue evidence="3">Leaf</tissue>
    </source>
</reference>
<keyword evidence="5" id="KW-1185">Reference proteome</keyword>
<name>A0A218X7R0_PUNGR</name>
<gene>
    <name evidence="2" type="ORF">CDL15_Pgr007018</name>
    <name evidence="3" type="ORF">CRG98_044590</name>
</gene>
<feature type="region of interest" description="Disordered" evidence="1">
    <location>
        <begin position="46"/>
        <end position="89"/>
    </location>
</feature>
<proteinExistence type="predicted"/>
<dbReference type="GeneID" id="116196106"/>
<feature type="compositionally biased region" description="Basic and acidic residues" evidence="1">
    <location>
        <begin position="153"/>
        <end position="164"/>
    </location>
</feature>
<comment type="caution">
    <text evidence="2">The sequence shown here is derived from an EMBL/GenBank/DDBJ whole genome shotgun (WGS) entry which is preliminary data.</text>
</comment>
<reference evidence="4" key="1">
    <citation type="journal article" date="2017" name="Plant J.">
        <title>The pomegranate (Punica granatum L.) genome and the genomics of punicalagin biosynthesis.</title>
        <authorList>
            <person name="Qin G."/>
            <person name="Xu C."/>
            <person name="Ming R."/>
            <person name="Tang H."/>
            <person name="Guyot R."/>
            <person name="Kramer E.M."/>
            <person name="Hu Y."/>
            <person name="Yi X."/>
            <person name="Qi Y."/>
            <person name="Xu X."/>
            <person name="Gao Z."/>
            <person name="Pan H."/>
            <person name="Jian J."/>
            <person name="Tian Y."/>
            <person name="Yue Z."/>
            <person name="Xu Y."/>
        </authorList>
    </citation>
    <scope>NUCLEOTIDE SEQUENCE [LARGE SCALE GENOMIC DNA]</scope>
    <source>
        <strain evidence="4">cv. Dabenzi</strain>
    </source>
</reference>
<evidence type="ECO:0000313" key="2">
    <source>
        <dbReference type="EMBL" id="OWM80987.1"/>
    </source>
</evidence>
<evidence type="ECO:0000256" key="1">
    <source>
        <dbReference type="SAM" id="MobiDB-lite"/>
    </source>
</evidence>
<evidence type="ECO:0000313" key="4">
    <source>
        <dbReference type="Proteomes" id="UP000197138"/>
    </source>
</evidence>
<dbReference type="InterPro" id="IPR008004">
    <property type="entry name" value="OCTOPUS-like"/>
</dbReference>
<sequence length="170" mass="18459">MGYLRRPKDAKARSRKPDGRCRRHPKHQQAPGVCSLCLREKLSQLSIGSGGSCSSSSRGVGGDEYSSCSSSSSLSPYESSSSCSSLSSPVHRYRLEKGPGLLRGKDVLMKSRSIAFVPRWRGKEVGDQNKGKGGFWSKLIPVPGRKTAGSGEGLKHSKTVRERMTMQTKT</sequence>
<dbReference type="EMBL" id="MTKT01002214">
    <property type="protein sequence ID" value="OWM80987.1"/>
    <property type="molecule type" value="Genomic_DNA"/>
</dbReference>
<reference evidence="2" key="2">
    <citation type="submission" date="2017-06" db="EMBL/GenBank/DDBJ databases">
        <title>The pomegranate genome and the genomics of punicalagin biosynthesis.</title>
        <authorList>
            <person name="Xu C."/>
        </authorList>
    </citation>
    <scope>NUCLEOTIDE SEQUENCE [LARGE SCALE GENOMIC DNA]</scope>
    <source>
        <tissue evidence="2">Fresh leaf</tissue>
    </source>
</reference>
<dbReference type="OrthoDB" id="688136at2759"/>
<dbReference type="EMBL" id="PGOL01005510">
    <property type="protein sequence ID" value="PKI35005.1"/>
    <property type="molecule type" value="Genomic_DNA"/>
</dbReference>
<dbReference type="AlphaFoldDB" id="A0A218X7R0"/>
<dbReference type="PANTHER" id="PTHR34046">
    <property type="entry name" value="OS06G0218800 PROTEIN"/>
    <property type="match status" value="1"/>
</dbReference>
<evidence type="ECO:0000313" key="5">
    <source>
        <dbReference type="Proteomes" id="UP000233551"/>
    </source>
</evidence>